<evidence type="ECO:0000256" key="1">
    <source>
        <dbReference type="ARBA" id="ARBA00022741"/>
    </source>
</evidence>
<dbReference type="InterPro" id="IPR017871">
    <property type="entry name" value="ABC_transporter-like_CS"/>
</dbReference>
<dbReference type="PROSITE" id="PS00211">
    <property type="entry name" value="ABC_TRANSPORTER_1"/>
    <property type="match status" value="1"/>
</dbReference>
<dbReference type="OrthoDB" id="7757085at2"/>
<evidence type="ECO:0000256" key="2">
    <source>
        <dbReference type="ARBA" id="ARBA00022840"/>
    </source>
</evidence>
<keyword evidence="1" id="KW-0547">Nucleotide-binding</keyword>
<gene>
    <name evidence="5" type="ORF">CBR64_12395</name>
</gene>
<dbReference type="InterPro" id="IPR027417">
    <property type="entry name" value="P-loop_NTPase"/>
</dbReference>
<evidence type="ECO:0000313" key="5">
    <source>
        <dbReference type="EMBL" id="ARU52149.1"/>
    </source>
</evidence>
<evidence type="ECO:0000259" key="4">
    <source>
        <dbReference type="PROSITE" id="PS50893"/>
    </source>
</evidence>
<dbReference type="Pfam" id="PF00005">
    <property type="entry name" value="ABC_tran"/>
    <property type="match status" value="2"/>
</dbReference>
<proteinExistence type="predicted"/>
<dbReference type="RefSeq" id="WP_087471160.1">
    <property type="nucleotide sequence ID" value="NZ_CP021383.1"/>
</dbReference>
<dbReference type="CDD" id="cd03216">
    <property type="entry name" value="ABC_Carb_Monos_I"/>
    <property type="match status" value="1"/>
</dbReference>
<dbReference type="KEGG" id="cceu:CBR64_12395"/>
<keyword evidence="2" id="KW-0067">ATP-binding</keyword>
<feature type="domain" description="ABC transporter" evidence="4">
    <location>
        <begin position="25"/>
        <end position="260"/>
    </location>
</feature>
<feature type="domain" description="ABC transporter" evidence="4">
    <location>
        <begin position="339"/>
        <end position="582"/>
    </location>
</feature>
<dbReference type="CDD" id="cd03215">
    <property type="entry name" value="ABC_Carb_Monos_II"/>
    <property type="match status" value="1"/>
</dbReference>
<reference evidence="5 6" key="1">
    <citation type="submission" date="2017-05" db="EMBL/GenBank/DDBJ databases">
        <authorList>
            <person name="Song R."/>
            <person name="Chenine A.L."/>
            <person name="Ruprecht R.M."/>
        </authorList>
    </citation>
    <scope>NUCLEOTIDE SEQUENCE [LARGE SCALE GENOMIC DNA]</scope>
    <source>
        <strain evidence="5 6">PSBB019</strain>
    </source>
</reference>
<dbReference type="SMART" id="SM00382">
    <property type="entry name" value="AAA"/>
    <property type="match status" value="2"/>
</dbReference>
<dbReference type="EMBL" id="CP021383">
    <property type="protein sequence ID" value="ARU52149.1"/>
    <property type="molecule type" value="Genomic_DNA"/>
</dbReference>
<dbReference type="AlphaFoldDB" id="A0A1Y0HVQ0"/>
<sequence>MPTTLPAGTGAAHDALTAPPAPPALVLRDVTRVFGTHTALDAVDLEVVPGEVHCVLGENGAGKSTLCNIVFGSLRPTSGEVLLAGEAYAPASPADALAHGVAMVHQHFSLVATLTVEENLLLGRGARRRLRPDRRGLATRLAEIERTLGLRVDPGARVGGLTVGARQQVEIVKALLDRPRLLLLDEPTGVLGPDEIDGLLATCRRVADAGTAVVLITHKLAEVMRVGDRATVLRGGRVVGTGVLARDAHGTRTRDTDTDRDEERLTAADLVALMVGRDASSLDPVLAASVGVTGPAAGEEHTDEAAEVDGPGTLGRPPAEVDAPGEVHASAVEVRPTVLDVRGLVVDGPDGARRVDAVDLVVRPGEIVGIAGVEGNGQSELVAALSGATAPAGGRVLLDGVDITTARPGRRTALGLGVVPEDRHHEAVVTSLSVTTNLLLGRLRRFRRLGLLDRKAMRAAASDLARRFDVRTVSLDAPVSSLSGGNQQKAVLARELSLDPLRCVVAAQPTRGLDLGAVDAVVAHLRAAAAAGVGVLVVSSELSELLVLCDRVHVAYRGALRGPVATADPDARDRVAHLMTGASA</sequence>
<dbReference type="Proteomes" id="UP000196228">
    <property type="component" value="Chromosome"/>
</dbReference>
<dbReference type="InterPro" id="IPR003593">
    <property type="entry name" value="AAA+_ATPase"/>
</dbReference>
<dbReference type="PROSITE" id="PS50893">
    <property type="entry name" value="ABC_TRANSPORTER_2"/>
    <property type="match status" value="2"/>
</dbReference>
<accession>A0A1Y0HVQ0</accession>
<organism evidence="5 6">
    <name type="scientific">Cellulosimicrobium cellulans</name>
    <name type="common">Arthrobacter luteus</name>
    <dbReference type="NCBI Taxonomy" id="1710"/>
    <lineage>
        <taxon>Bacteria</taxon>
        <taxon>Bacillati</taxon>
        <taxon>Actinomycetota</taxon>
        <taxon>Actinomycetes</taxon>
        <taxon>Micrococcales</taxon>
        <taxon>Promicromonosporaceae</taxon>
        <taxon>Cellulosimicrobium</taxon>
    </lineage>
</organism>
<dbReference type="GO" id="GO:0016887">
    <property type="term" value="F:ATP hydrolysis activity"/>
    <property type="evidence" value="ECO:0007669"/>
    <property type="project" value="InterPro"/>
</dbReference>
<dbReference type="InterPro" id="IPR003439">
    <property type="entry name" value="ABC_transporter-like_ATP-bd"/>
</dbReference>
<dbReference type="PANTHER" id="PTHR43790:SF4">
    <property type="entry name" value="GUANOSINE IMPORT ATP-BINDING PROTEIN NUPO"/>
    <property type="match status" value="1"/>
</dbReference>
<dbReference type="InterPro" id="IPR050107">
    <property type="entry name" value="ABC_carbohydrate_import_ATPase"/>
</dbReference>
<name>A0A1Y0HVQ0_CELCE</name>
<dbReference type="Gene3D" id="3.40.50.300">
    <property type="entry name" value="P-loop containing nucleotide triphosphate hydrolases"/>
    <property type="match status" value="2"/>
</dbReference>
<protein>
    <submittedName>
        <fullName evidence="5">Sugar ABC transporter</fullName>
    </submittedName>
</protein>
<dbReference type="PANTHER" id="PTHR43790">
    <property type="entry name" value="CARBOHYDRATE TRANSPORT ATP-BINDING PROTEIN MG119-RELATED"/>
    <property type="match status" value="1"/>
</dbReference>
<feature type="region of interest" description="Disordered" evidence="3">
    <location>
        <begin position="295"/>
        <end position="314"/>
    </location>
</feature>
<evidence type="ECO:0000256" key="3">
    <source>
        <dbReference type="SAM" id="MobiDB-lite"/>
    </source>
</evidence>
<evidence type="ECO:0000313" key="6">
    <source>
        <dbReference type="Proteomes" id="UP000196228"/>
    </source>
</evidence>
<dbReference type="SUPFAM" id="SSF52540">
    <property type="entry name" value="P-loop containing nucleoside triphosphate hydrolases"/>
    <property type="match status" value="2"/>
</dbReference>
<dbReference type="GO" id="GO:0005524">
    <property type="term" value="F:ATP binding"/>
    <property type="evidence" value="ECO:0007669"/>
    <property type="project" value="UniProtKB-KW"/>
</dbReference>